<organism evidence="1 2">
    <name type="scientific">Streptomyces flaveus</name>
    <dbReference type="NCBI Taxonomy" id="66370"/>
    <lineage>
        <taxon>Bacteria</taxon>
        <taxon>Bacillati</taxon>
        <taxon>Actinomycetota</taxon>
        <taxon>Actinomycetes</taxon>
        <taxon>Kitasatosporales</taxon>
        <taxon>Streptomycetaceae</taxon>
        <taxon>Streptomyces</taxon>
        <taxon>Streptomyces aurantiacus group</taxon>
    </lineage>
</organism>
<dbReference type="PANTHER" id="PTHR34704">
    <property type="entry name" value="ATPASE"/>
    <property type="match status" value="1"/>
</dbReference>
<reference evidence="1" key="1">
    <citation type="journal article" date="2014" name="Int. J. Syst. Evol. Microbiol.">
        <title>Complete genome sequence of Corynebacterium casei LMG S-19264T (=DSM 44701T), isolated from a smear-ripened cheese.</title>
        <authorList>
            <consortium name="US DOE Joint Genome Institute (JGI-PGF)"/>
            <person name="Walter F."/>
            <person name="Albersmeier A."/>
            <person name="Kalinowski J."/>
            <person name="Ruckert C."/>
        </authorList>
    </citation>
    <scope>NUCLEOTIDE SEQUENCE</scope>
    <source>
        <strain evidence="1">JCM 3035</strain>
    </source>
</reference>
<dbReference type="Proteomes" id="UP000637788">
    <property type="component" value="Unassembled WGS sequence"/>
</dbReference>
<sequence length="495" mass="54513">MIPKPEKPETMFDRDFEWAELVRYAGYQGPEATLGVVSGRRRQGKTFLLDGVCRATGGFFFAASEATEAESLRQFGAAMARFQGRRTPYRFAHWDEAVEAMMRLATPDTGPLPVVLDEFPFLVKASPELPSLLQRALGPQGRREGGPVRLLLCGSALSFMGNLLSGTAPLRGRASLELVVPTLDYRSAARFWGVEDPRLALVLNSVVGGTPAYGREFVLGDTPADLDDFGPWILRNVLNPGRPLFREARFLLAEEPDLRDTALYHGVLAAIAQGNHTRGGIASFLERKSTDLGHALTVLEDTGLIMRDPDAFHGKRSAYRIAEPILTFYYAVMRPEWSDLERPGQAPAVWERSQSTFRSKVVGPHFEQICRTWARWYASADTLGGQRTRVESGTVADPTARTSHEVDLAVFGRTDDGRETLLAIGEAKWNETMGTGHLDRLRRIRELLRKRSGTDAAGTRLLCFSGAGFSDGLRAAAGADPSVQLVDLERLYGGE</sequence>
<evidence type="ECO:0000313" key="1">
    <source>
        <dbReference type="EMBL" id="GGK97501.1"/>
    </source>
</evidence>
<protein>
    <submittedName>
        <fullName evidence="1">ATPase AAA</fullName>
    </submittedName>
</protein>
<dbReference type="EMBL" id="BMPQ01000023">
    <property type="protein sequence ID" value="GGK97501.1"/>
    <property type="molecule type" value="Genomic_DNA"/>
</dbReference>
<gene>
    <name evidence="1" type="ORF">GCM10010094_68010</name>
</gene>
<evidence type="ECO:0000313" key="2">
    <source>
        <dbReference type="Proteomes" id="UP000637788"/>
    </source>
</evidence>
<dbReference type="PANTHER" id="PTHR34704:SF1">
    <property type="entry name" value="ATPASE"/>
    <property type="match status" value="1"/>
</dbReference>
<dbReference type="SUPFAM" id="SSF52540">
    <property type="entry name" value="P-loop containing nucleoside triphosphate hydrolases"/>
    <property type="match status" value="1"/>
</dbReference>
<dbReference type="InterPro" id="IPR027417">
    <property type="entry name" value="P-loop_NTPase"/>
</dbReference>
<reference evidence="1" key="2">
    <citation type="submission" date="2020-09" db="EMBL/GenBank/DDBJ databases">
        <authorList>
            <person name="Sun Q."/>
            <person name="Ohkuma M."/>
        </authorList>
    </citation>
    <scope>NUCLEOTIDE SEQUENCE</scope>
    <source>
        <strain evidence="1">JCM 3035</strain>
    </source>
</reference>
<dbReference type="AlphaFoldDB" id="A0A917R9P7"/>
<accession>A0A917R9P7</accession>
<keyword evidence="2" id="KW-1185">Reference proteome</keyword>
<proteinExistence type="predicted"/>
<name>A0A917R9P7_9ACTN</name>
<comment type="caution">
    <text evidence="1">The sequence shown here is derived from an EMBL/GenBank/DDBJ whole genome shotgun (WGS) entry which is preliminary data.</text>
</comment>
<dbReference type="Gene3D" id="3.40.50.300">
    <property type="entry name" value="P-loop containing nucleotide triphosphate hydrolases"/>
    <property type="match status" value="1"/>
</dbReference>